<gene>
    <name evidence="1" type="ORF">phiTE_016</name>
</gene>
<dbReference type="Proteomes" id="UP000010999">
    <property type="component" value="Segment"/>
</dbReference>
<name>K9L5J2_9CAUD</name>
<evidence type="ECO:0000313" key="1">
    <source>
        <dbReference type="EMBL" id="AEZ66182.1"/>
    </source>
</evidence>
<dbReference type="KEGG" id="vg:14515211"/>
<protein>
    <submittedName>
        <fullName evidence="1">Uncharacterized protein</fullName>
    </submittedName>
</protein>
<dbReference type="EMBL" id="JQ015307">
    <property type="protein sequence ID" value="AEZ66182.1"/>
    <property type="molecule type" value="Genomic_DNA"/>
</dbReference>
<keyword evidence="2" id="KW-1185">Reference proteome</keyword>
<sequence length="88" mass="10559">MTNNLYHEIILDIMRRERQDFWDYTGGKFTHTMPTFLIRKHFNSESVLDMTGIETRKAMLLLCKQGLVRKHPRSRRGQAYWQLTDGEE</sequence>
<proteinExistence type="predicted"/>
<organism evidence="1 2">
    <name type="scientific">Pectobacterium phage phiTE</name>
    <dbReference type="NCBI Taxonomy" id="1116482"/>
    <lineage>
        <taxon>Viruses</taxon>
        <taxon>Duplodnaviria</taxon>
        <taxon>Heunggongvirae</taxon>
        <taxon>Uroviricota</taxon>
        <taxon>Caudoviricetes</taxon>
        <taxon>Vequintavirinae</taxon>
        <taxon>Certrevirus</taxon>
        <taxon>Certrevirus phiTE</taxon>
    </lineage>
</organism>
<dbReference type="RefSeq" id="YP_007392478.1">
    <property type="nucleotide sequence ID" value="NC_020201.1"/>
</dbReference>
<dbReference type="GeneID" id="14515211"/>
<evidence type="ECO:0000313" key="2">
    <source>
        <dbReference type="Proteomes" id="UP000010999"/>
    </source>
</evidence>
<reference evidence="1 2" key="2">
    <citation type="journal article" date="2012" name="PLoS Genet.">
        <title>Viral evasion of a bacterial suicide system by RNA-based molecular mimicry enables infectious altruism.</title>
        <authorList>
            <person name="Blower T.R."/>
            <person name="Evans T.J."/>
            <person name="Przybilski R."/>
            <person name="Fineran P.C."/>
            <person name="Salmond G.P."/>
        </authorList>
    </citation>
    <scope>NUCLEOTIDE SEQUENCE [LARGE SCALE GENOMIC DNA]</scope>
</reference>
<reference evidence="2" key="1">
    <citation type="submission" date="2011-11" db="EMBL/GenBank/DDBJ databases">
        <title>Escape from toxin-antitoxin mediated abortive infection can occur by recombination within a generalized transducing phage of Pectobacterium atrosepticum.</title>
        <authorList>
            <person name="Blower T.R."/>
            <person name="Evans T.J."/>
            <person name="Przybilski R."/>
            <person name="Fineran P.C."/>
            <person name="Salmond G.P.C."/>
        </authorList>
    </citation>
    <scope>NUCLEOTIDE SEQUENCE [LARGE SCALE GENOMIC DNA]</scope>
</reference>
<accession>K9L5J2</accession>